<dbReference type="EMBL" id="CVRI01000017">
    <property type="protein sequence ID" value="CRK90164.1"/>
    <property type="molecule type" value="Genomic_DNA"/>
</dbReference>
<accession>A0A1J1HRZ9</accession>
<evidence type="ECO:0000256" key="2">
    <source>
        <dbReference type="SAM" id="SignalP"/>
    </source>
</evidence>
<feature type="region of interest" description="Disordered" evidence="1">
    <location>
        <begin position="86"/>
        <end position="140"/>
    </location>
</feature>
<dbReference type="STRING" id="568069.A0A1J1HRZ9"/>
<name>A0A1J1HRZ9_9DIPT</name>
<organism evidence="3 4">
    <name type="scientific">Clunio marinus</name>
    <dbReference type="NCBI Taxonomy" id="568069"/>
    <lineage>
        <taxon>Eukaryota</taxon>
        <taxon>Metazoa</taxon>
        <taxon>Ecdysozoa</taxon>
        <taxon>Arthropoda</taxon>
        <taxon>Hexapoda</taxon>
        <taxon>Insecta</taxon>
        <taxon>Pterygota</taxon>
        <taxon>Neoptera</taxon>
        <taxon>Endopterygota</taxon>
        <taxon>Diptera</taxon>
        <taxon>Nematocera</taxon>
        <taxon>Chironomoidea</taxon>
        <taxon>Chironomidae</taxon>
        <taxon>Clunio</taxon>
    </lineage>
</organism>
<dbReference type="AlphaFoldDB" id="A0A1J1HRZ9"/>
<feature type="compositionally biased region" description="Basic and acidic residues" evidence="1">
    <location>
        <begin position="243"/>
        <end position="252"/>
    </location>
</feature>
<protein>
    <submittedName>
        <fullName evidence="3">CLUMA_CG003879, isoform A</fullName>
    </submittedName>
</protein>
<feature type="region of interest" description="Disordered" evidence="1">
    <location>
        <begin position="158"/>
        <end position="267"/>
    </location>
</feature>
<sequence>MKLFILFMLWHIYIKSSTQASGIVIDDTYEPDVPQIELFKLHPQPMDLFLDPRSKRSAPYKIIESPGLHSHFIVVQDEEILRSNPNRRRNRRSLSRSELHSDEIEDIEMPTRRTTVNNDDVSLEDIPQAEKQTLNPAYYRSDDSRLMDKWVKAPYGDFQSRSHKEEDDTQAEASSNIGTKARTPRVNFITQQGHNSGNKDDPDGPEAREREREKERERERERERDRDYNRDNNRDQQNLNKSPSDDGYRKPPIEPYYPQNYYNKKYDPYTPNYIPPYDHYGRHSYYYGRDPYRDMSAAPAYYPYRDRDLAYVDRPPAGMSRMTPPIGGSSSFYYRHQYNDYDDYLPRTVPNYYYSDKRFDIPTPVLPMEPRSPYERELYQPYLYTNEVNNRPGRIIYYANLPEIVRTPSNYRSATARYGDPGYNNYYYDNNYDDYKTARTPKAATIRSIPLSPATTTMRVSSAPVRSETGRERPFFG</sequence>
<keyword evidence="4" id="KW-1185">Reference proteome</keyword>
<dbReference type="OrthoDB" id="7671074at2759"/>
<feature type="compositionally biased region" description="Basic and acidic residues" evidence="1">
    <location>
        <begin position="197"/>
        <end position="234"/>
    </location>
</feature>
<evidence type="ECO:0000313" key="4">
    <source>
        <dbReference type="Proteomes" id="UP000183832"/>
    </source>
</evidence>
<feature type="chain" id="PRO_5012723847" evidence="2">
    <location>
        <begin position="21"/>
        <end position="477"/>
    </location>
</feature>
<keyword evidence="2" id="KW-0732">Signal</keyword>
<gene>
    <name evidence="3" type="ORF">CLUMA_CG003879</name>
</gene>
<feature type="signal peptide" evidence="2">
    <location>
        <begin position="1"/>
        <end position="20"/>
    </location>
</feature>
<evidence type="ECO:0000256" key="1">
    <source>
        <dbReference type="SAM" id="MobiDB-lite"/>
    </source>
</evidence>
<evidence type="ECO:0000313" key="3">
    <source>
        <dbReference type="EMBL" id="CRK90164.1"/>
    </source>
</evidence>
<dbReference type="Proteomes" id="UP000183832">
    <property type="component" value="Unassembled WGS sequence"/>
</dbReference>
<reference evidence="3 4" key="1">
    <citation type="submission" date="2015-04" db="EMBL/GenBank/DDBJ databases">
        <authorList>
            <person name="Syromyatnikov M.Y."/>
            <person name="Popov V.N."/>
        </authorList>
    </citation>
    <scope>NUCLEOTIDE SEQUENCE [LARGE SCALE GENOMIC DNA]</scope>
</reference>
<proteinExistence type="predicted"/>